<keyword evidence="14" id="KW-1185">Reference proteome</keyword>
<dbReference type="Proteomes" id="UP000290572">
    <property type="component" value="Unassembled WGS sequence"/>
</dbReference>
<evidence type="ECO:0000256" key="2">
    <source>
        <dbReference type="ARBA" id="ARBA00022475"/>
    </source>
</evidence>
<keyword evidence="7" id="KW-1015">Disulfide bond</keyword>
<keyword evidence="5" id="KW-1133">Transmembrane helix</keyword>
<evidence type="ECO:0000313" key="14">
    <source>
        <dbReference type="Proteomes" id="UP000290572"/>
    </source>
</evidence>
<dbReference type="GO" id="GO:0071222">
    <property type="term" value="P:cellular response to lipopolysaccharide"/>
    <property type="evidence" value="ECO:0007669"/>
    <property type="project" value="TreeGrafter"/>
</dbReference>
<evidence type="ECO:0000259" key="12">
    <source>
        <dbReference type="PROSITE" id="PS50835"/>
    </source>
</evidence>
<dbReference type="GO" id="GO:0042130">
    <property type="term" value="P:negative regulation of T cell proliferation"/>
    <property type="evidence" value="ECO:0007669"/>
    <property type="project" value="TreeGrafter"/>
</dbReference>
<feature type="coiled-coil region" evidence="11">
    <location>
        <begin position="42"/>
        <end position="69"/>
    </location>
</feature>
<dbReference type="Pfam" id="PF22705">
    <property type="entry name" value="C2-set_3"/>
    <property type="match status" value="1"/>
</dbReference>
<proteinExistence type="predicted"/>
<keyword evidence="11" id="KW-0175">Coiled coil</keyword>
<keyword evidence="9" id="KW-0325">Glycoprotein</keyword>
<dbReference type="GO" id="GO:0006955">
    <property type="term" value="P:immune response"/>
    <property type="evidence" value="ECO:0007669"/>
    <property type="project" value="TreeGrafter"/>
</dbReference>
<evidence type="ECO:0000256" key="3">
    <source>
        <dbReference type="ARBA" id="ARBA00022692"/>
    </source>
</evidence>
<keyword evidence="6" id="KW-0472">Membrane</keyword>
<dbReference type="GO" id="GO:0009897">
    <property type="term" value="C:external side of plasma membrane"/>
    <property type="evidence" value="ECO:0007669"/>
    <property type="project" value="TreeGrafter"/>
</dbReference>
<keyword evidence="4" id="KW-0732">Signal</keyword>
<dbReference type="InterPro" id="IPR013106">
    <property type="entry name" value="Ig_V-set"/>
</dbReference>
<dbReference type="SMART" id="SM00406">
    <property type="entry name" value="IGv"/>
    <property type="match status" value="1"/>
</dbReference>
<reference evidence="13 14" key="1">
    <citation type="submission" date="2018-03" db="EMBL/GenBank/DDBJ databases">
        <title>Draft genome sequence of Rohu Carp (Labeo rohita).</title>
        <authorList>
            <person name="Das P."/>
            <person name="Kushwaha B."/>
            <person name="Joshi C.G."/>
            <person name="Kumar D."/>
            <person name="Nagpure N.S."/>
            <person name="Sahoo L."/>
            <person name="Das S.P."/>
            <person name="Bit A."/>
            <person name="Patnaik S."/>
            <person name="Meher P.K."/>
            <person name="Jayasankar P."/>
            <person name="Koringa P.G."/>
            <person name="Patel N.V."/>
            <person name="Hinsu A.T."/>
            <person name="Kumar R."/>
            <person name="Pandey M."/>
            <person name="Agarwal S."/>
            <person name="Srivastava S."/>
            <person name="Singh M."/>
            <person name="Iquebal M.A."/>
            <person name="Jaiswal S."/>
            <person name="Angadi U.B."/>
            <person name="Kumar N."/>
            <person name="Raza M."/>
            <person name="Shah T.M."/>
            <person name="Rai A."/>
            <person name="Jena J.K."/>
        </authorList>
    </citation>
    <scope>NUCLEOTIDE SEQUENCE [LARGE SCALE GENOMIC DNA]</scope>
    <source>
        <strain evidence="13">DASCIFA01</strain>
        <tissue evidence="13">Testis</tissue>
    </source>
</reference>
<evidence type="ECO:0000256" key="4">
    <source>
        <dbReference type="ARBA" id="ARBA00022729"/>
    </source>
</evidence>
<dbReference type="PROSITE" id="PS50835">
    <property type="entry name" value="IG_LIKE"/>
    <property type="match status" value="2"/>
</dbReference>
<evidence type="ECO:0000256" key="5">
    <source>
        <dbReference type="ARBA" id="ARBA00022989"/>
    </source>
</evidence>
<comment type="subcellular location">
    <subcellularLocation>
        <location evidence="1">Cell membrane</location>
        <topology evidence="1">Single-pass type I membrane protein</topology>
    </subcellularLocation>
</comment>
<dbReference type="Pfam" id="PF05729">
    <property type="entry name" value="NACHT"/>
    <property type="match status" value="1"/>
</dbReference>
<dbReference type="InterPro" id="IPR051713">
    <property type="entry name" value="T-cell_Activation_Regulation"/>
</dbReference>
<dbReference type="AlphaFoldDB" id="A0A498N249"/>
<evidence type="ECO:0000256" key="9">
    <source>
        <dbReference type="ARBA" id="ARBA00023180"/>
    </source>
</evidence>
<dbReference type="PANTHER" id="PTHR25466:SF3">
    <property type="entry name" value="PROGRAMMED CELL DEATH 1 LIGAND 1"/>
    <property type="match status" value="1"/>
</dbReference>
<evidence type="ECO:0000256" key="11">
    <source>
        <dbReference type="SAM" id="Coils"/>
    </source>
</evidence>
<evidence type="ECO:0000256" key="6">
    <source>
        <dbReference type="ARBA" id="ARBA00023136"/>
    </source>
</evidence>
<dbReference type="InterPro" id="IPR003599">
    <property type="entry name" value="Ig_sub"/>
</dbReference>
<comment type="caution">
    <text evidence="13">The sequence shown here is derived from an EMBL/GenBank/DDBJ whole genome shotgun (WGS) entry which is preliminary data.</text>
</comment>
<dbReference type="SUPFAM" id="SSF48726">
    <property type="entry name" value="Immunoglobulin"/>
    <property type="match status" value="2"/>
</dbReference>
<dbReference type="SMART" id="SM00409">
    <property type="entry name" value="IG"/>
    <property type="match status" value="2"/>
</dbReference>
<dbReference type="InterPro" id="IPR007111">
    <property type="entry name" value="NACHT_NTPase"/>
</dbReference>
<dbReference type="GO" id="GO:0031295">
    <property type="term" value="P:T cell costimulation"/>
    <property type="evidence" value="ECO:0007669"/>
    <property type="project" value="TreeGrafter"/>
</dbReference>
<dbReference type="InterPro" id="IPR007110">
    <property type="entry name" value="Ig-like_dom"/>
</dbReference>
<keyword evidence="8" id="KW-0675">Receptor</keyword>
<dbReference type="EMBL" id="QBIY01012527">
    <property type="protein sequence ID" value="RXN24626.1"/>
    <property type="molecule type" value="Genomic_DNA"/>
</dbReference>
<dbReference type="InterPro" id="IPR053896">
    <property type="entry name" value="BTN3A2-like_Ig-C"/>
</dbReference>
<gene>
    <name evidence="13" type="ORF">ROHU_022133</name>
</gene>
<evidence type="ECO:0000313" key="13">
    <source>
        <dbReference type="EMBL" id="RXN24626.1"/>
    </source>
</evidence>
<evidence type="ECO:0000256" key="1">
    <source>
        <dbReference type="ARBA" id="ARBA00004251"/>
    </source>
</evidence>
<dbReference type="GO" id="GO:0042102">
    <property type="term" value="P:positive regulation of T cell proliferation"/>
    <property type="evidence" value="ECO:0007669"/>
    <property type="project" value="TreeGrafter"/>
</dbReference>
<dbReference type="GO" id="GO:0007166">
    <property type="term" value="P:cell surface receptor signaling pathway"/>
    <property type="evidence" value="ECO:0007669"/>
    <property type="project" value="TreeGrafter"/>
</dbReference>
<evidence type="ECO:0000256" key="7">
    <source>
        <dbReference type="ARBA" id="ARBA00023157"/>
    </source>
</evidence>
<dbReference type="InterPro" id="IPR036179">
    <property type="entry name" value="Ig-like_dom_sf"/>
</dbReference>
<feature type="domain" description="Ig-like" evidence="12">
    <location>
        <begin position="208"/>
        <end position="329"/>
    </location>
</feature>
<dbReference type="PANTHER" id="PTHR25466">
    <property type="entry name" value="T-LYMPHOCYTE ACTIVATION ANTIGEN"/>
    <property type="match status" value="1"/>
</dbReference>
<dbReference type="SUPFAM" id="SSF52540">
    <property type="entry name" value="P-loop containing nucleoside triphosphate hydrolases"/>
    <property type="match status" value="1"/>
</dbReference>
<protein>
    <submittedName>
        <fullName evidence="13">Programmed cell death 1 ligand 1-like protein</fullName>
    </submittedName>
</protein>
<dbReference type="InterPro" id="IPR013783">
    <property type="entry name" value="Ig-like_fold"/>
</dbReference>
<keyword evidence="2" id="KW-1003">Cell membrane</keyword>
<feature type="domain" description="Ig-like" evidence="12">
    <location>
        <begin position="333"/>
        <end position="407"/>
    </location>
</feature>
<organism evidence="13 14">
    <name type="scientific">Labeo rohita</name>
    <name type="common">Indian major carp</name>
    <name type="synonym">Cyprinus rohita</name>
    <dbReference type="NCBI Taxonomy" id="84645"/>
    <lineage>
        <taxon>Eukaryota</taxon>
        <taxon>Metazoa</taxon>
        <taxon>Chordata</taxon>
        <taxon>Craniata</taxon>
        <taxon>Vertebrata</taxon>
        <taxon>Euteleostomi</taxon>
        <taxon>Actinopterygii</taxon>
        <taxon>Neopterygii</taxon>
        <taxon>Teleostei</taxon>
        <taxon>Ostariophysi</taxon>
        <taxon>Cypriniformes</taxon>
        <taxon>Cyprinidae</taxon>
        <taxon>Labeoninae</taxon>
        <taxon>Labeonini</taxon>
        <taxon>Labeo</taxon>
    </lineage>
</organism>
<evidence type="ECO:0000256" key="8">
    <source>
        <dbReference type="ARBA" id="ARBA00023170"/>
    </source>
</evidence>
<dbReference type="Gene3D" id="3.40.50.300">
    <property type="entry name" value="P-loop containing nucleotide triphosphate hydrolases"/>
    <property type="match status" value="1"/>
</dbReference>
<evidence type="ECO:0000256" key="10">
    <source>
        <dbReference type="ARBA" id="ARBA00023319"/>
    </source>
</evidence>
<name>A0A498N249_LABRO</name>
<accession>A0A498N249</accession>
<dbReference type="STRING" id="84645.A0A498N249"/>
<sequence>MCWFLSETVLGKREIELDIKEIEQEKRAMDPDIRVRQPEKRVMELDNRERELEKRTMELDRRAMELDRRLMDLHVELTRRATEMDIRQREMEKRAERRQTELDERLMDQHVRYKLYIRDREAMELDGREIDLKKREMKPDIGEIHMERKEMELYIKERELDFRERDLDRRESEMERRSKVKIQIWPHSSVTGSMRGTLVIIFQALLWPVVSASAMFTVSLEKSVYEAELHGDVRLVCLFSKVKSLSDLAVMWSRVEPKPDVNLYWLERGKEIHNYTNTAFIKRAHLIHEQLNQNRAVLHLKKLRVKDSGTYRCIVKEGDDGDYKQVTLNVTAPYTLIKKTVIKKGQDEVELSCESQGFPSAQVIWSDGQNANLTDMSNSTTQSTDEDLIHIISKLTVKRDLVNNYTCSFLMKGEIQQTATFRLPALLNVNENVMQTCDINSEETAEKPPSLRNMLIQQYLHLCTNTEINSRLASYALLSKEGQSLNISSILPDKKEIILLLGEPDSGKTSLAQILSSCWAESTTTDPFNIHRLHLVFQVDCSRAKGDFFQVIKSSVSYEKPLDMSELREALLGTTDCLLILDGYLEGNKELDETLEWFLTERQTCRVLVTSHPGKCPALEKSVRTVLHLTQKPEEPGS</sequence>
<dbReference type="InterPro" id="IPR027417">
    <property type="entry name" value="P-loop_NTPase"/>
</dbReference>
<keyword evidence="3" id="KW-0812">Transmembrane</keyword>
<dbReference type="Pfam" id="PF07686">
    <property type="entry name" value="V-set"/>
    <property type="match status" value="1"/>
</dbReference>
<dbReference type="Gene3D" id="2.60.40.10">
    <property type="entry name" value="Immunoglobulins"/>
    <property type="match status" value="2"/>
</dbReference>
<keyword evidence="10" id="KW-0393">Immunoglobulin domain</keyword>